<dbReference type="EMBL" id="BAAALD010000029">
    <property type="protein sequence ID" value="GAA1087261.1"/>
    <property type="molecule type" value="Genomic_DNA"/>
</dbReference>
<comment type="caution">
    <text evidence="2">The sequence shown here is derived from an EMBL/GenBank/DDBJ whole genome shotgun (WGS) entry which is preliminary data.</text>
</comment>
<dbReference type="RefSeq" id="WP_344624426.1">
    <property type="nucleotide sequence ID" value="NZ_BAAALD010000029.1"/>
</dbReference>
<feature type="transmembrane region" description="Helical" evidence="1">
    <location>
        <begin position="119"/>
        <end position="144"/>
    </location>
</feature>
<keyword evidence="1" id="KW-0812">Transmembrane</keyword>
<keyword evidence="3" id="KW-1185">Reference proteome</keyword>
<organism evidence="2 3">
    <name type="scientific">Kitasatospora arboriphila</name>
    <dbReference type="NCBI Taxonomy" id="258052"/>
    <lineage>
        <taxon>Bacteria</taxon>
        <taxon>Bacillati</taxon>
        <taxon>Actinomycetota</taxon>
        <taxon>Actinomycetes</taxon>
        <taxon>Kitasatosporales</taxon>
        <taxon>Streptomycetaceae</taxon>
        <taxon>Kitasatospora</taxon>
    </lineage>
</organism>
<feature type="transmembrane region" description="Helical" evidence="1">
    <location>
        <begin position="39"/>
        <end position="57"/>
    </location>
</feature>
<dbReference type="InterPro" id="IPR046862">
    <property type="entry name" value="Rhomboid_2"/>
</dbReference>
<reference evidence="3" key="1">
    <citation type="journal article" date="2019" name="Int. J. Syst. Evol. Microbiol.">
        <title>The Global Catalogue of Microorganisms (GCM) 10K type strain sequencing project: providing services to taxonomists for standard genome sequencing and annotation.</title>
        <authorList>
            <consortium name="The Broad Institute Genomics Platform"/>
            <consortium name="The Broad Institute Genome Sequencing Center for Infectious Disease"/>
            <person name="Wu L."/>
            <person name="Ma J."/>
        </authorList>
    </citation>
    <scope>NUCLEOTIDE SEQUENCE [LARGE SCALE GENOMIC DNA]</scope>
    <source>
        <strain evidence="3">JCM 13002</strain>
    </source>
</reference>
<evidence type="ECO:0008006" key="4">
    <source>
        <dbReference type="Google" id="ProtNLM"/>
    </source>
</evidence>
<proteinExistence type="predicted"/>
<gene>
    <name evidence="2" type="ORF">GCM10009663_33630</name>
</gene>
<accession>A0ABP4E2M9</accession>
<dbReference type="Pfam" id="PF20401">
    <property type="entry name" value="Rhomboid_2"/>
    <property type="match status" value="1"/>
</dbReference>
<name>A0ABP4E2M9_9ACTN</name>
<keyword evidence="1" id="KW-1133">Transmembrane helix</keyword>
<evidence type="ECO:0000313" key="3">
    <source>
        <dbReference type="Proteomes" id="UP001499987"/>
    </source>
</evidence>
<evidence type="ECO:0000313" key="2">
    <source>
        <dbReference type="EMBL" id="GAA1087261.1"/>
    </source>
</evidence>
<sequence length="242" mass="25312">MAASGTGRAAARRDLVRDRARGLLRGLHGALPTPRRNPFALGYLALLLGTTLFTRFGDPQLVHRLQALSSTDVHNLAHHPVLALAASGLWVAGPLWTPYLWAFLLTVAPLERRVGGRRAAGVFAAGHVGATLLSQAVVLAAVAVRALPVDALGDLDIGVSYGVLASLGALAGLLPPAGRNLALGIAAVLVGEQFLDGTDLVTGIGHPAALLIGIALWRPLRRGPRRPLRRRRPAPAPLPVRA</sequence>
<dbReference type="Proteomes" id="UP001499987">
    <property type="component" value="Unassembled WGS sequence"/>
</dbReference>
<protein>
    <recommendedName>
        <fullName evidence="4">Rhomboid family intramembrane serine protease</fullName>
    </recommendedName>
</protein>
<feature type="transmembrane region" description="Helical" evidence="1">
    <location>
        <begin position="77"/>
        <end position="107"/>
    </location>
</feature>
<keyword evidence="1" id="KW-0472">Membrane</keyword>
<evidence type="ECO:0000256" key="1">
    <source>
        <dbReference type="SAM" id="Phobius"/>
    </source>
</evidence>